<dbReference type="InterPro" id="IPR050090">
    <property type="entry name" value="Tyrosine_recombinase_XerCD"/>
</dbReference>
<feature type="domain" description="Tyr recombinase" evidence="3">
    <location>
        <begin position="2"/>
        <end position="195"/>
    </location>
</feature>
<comment type="caution">
    <text evidence="4">The sequence shown here is derived from an EMBL/GenBank/DDBJ whole genome shotgun (WGS) entry which is preliminary data.</text>
</comment>
<dbReference type="GO" id="GO:0015074">
    <property type="term" value="P:DNA integration"/>
    <property type="evidence" value="ECO:0007669"/>
    <property type="project" value="InterPro"/>
</dbReference>
<dbReference type="AlphaFoldDB" id="A0A0F9P382"/>
<dbReference type="InterPro" id="IPR011010">
    <property type="entry name" value="DNA_brk_join_enz"/>
</dbReference>
<dbReference type="GO" id="GO:0006310">
    <property type="term" value="P:DNA recombination"/>
    <property type="evidence" value="ECO:0007669"/>
    <property type="project" value="UniProtKB-KW"/>
</dbReference>
<evidence type="ECO:0000313" key="4">
    <source>
        <dbReference type="EMBL" id="KKN18847.1"/>
    </source>
</evidence>
<dbReference type="EMBL" id="LAZR01003390">
    <property type="protein sequence ID" value="KKN18847.1"/>
    <property type="molecule type" value="Genomic_DNA"/>
</dbReference>
<reference evidence="4" key="1">
    <citation type="journal article" date="2015" name="Nature">
        <title>Complex archaea that bridge the gap between prokaryotes and eukaryotes.</title>
        <authorList>
            <person name="Spang A."/>
            <person name="Saw J.H."/>
            <person name="Jorgensen S.L."/>
            <person name="Zaremba-Niedzwiedzka K."/>
            <person name="Martijn J."/>
            <person name="Lind A.E."/>
            <person name="van Eijk R."/>
            <person name="Schleper C."/>
            <person name="Guy L."/>
            <person name="Ettema T.J."/>
        </authorList>
    </citation>
    <scope>NUCLEOTIDE SEQUENCE</scope>
</reference>
<organism evidence="4">
    <name type="scientific">marine sediment metagenome</name>
    <dbReference type="NCBI Taxonomy" id="412755"/>
    <lineage>
        <taxon>unclassified sequences</taxon>
        <taxon>metagenomes</taxon>
        <taxon>ecological metagenomes</taxon>
    </lineage>
</organism>
<evidence type="ECO:0000256" key="2">
    <source>
        <dbReference type="ARBA" id="ARBA00023172"/>
    </source>
</evidence>
<dbReference type="PROSITE" id="PS51898">
    <property type="entry name" value="TYR_RECOMBINASE"/>
    <property type="match status" value="1"/>
</dbReference>
<dbReference type="PANTHER" id="PTHR30349:SF41">
    <property type="entry name" value="INTEGRASE_RECOMBINASE PROTEIN MJ0367-RELATED"/>
    <property type="match status" value="1"/>
</dbReference>
<keyword evidence="2" id="KW-0233">DNA recombination</keyword>
<proteinExistence type="predicted"/>
<accession>A0A0F9P382</accession>
<dbReference type="Pfam" id="PF00589">
    <property type="entry name" value="Phage_integrase"/>
    <property type="match status" value="1"/>
</dbReference>
<sequence length="196" mass="22375">MSIPKTLTPDQCVSLLEELRISQGTKKKQVQGIRNYAMAMVMLETGLRVGELCGLIVADLWFSDEPVNFLVVREKIAKNHKERHIPISLRLRETIELMRASLWTTEILLSNMFAFPTRDAYTPLSTRTVERIILEAGLSAFNLVVTPHMLRHTFGSRMMRKTNARIVQALLGHESLQSTQIYMHPNSEDLRKAIDS</sequence>
<dbReference type="GO" id="GO:0003677">
    <property type="term" value="F:DNA binding"/>
    <property type="evidence" value="ECO:0007669"/>
    <property type="project" value="UniProtKB-KW"/>
</dbReference>
<evidence type="ECO:0000256" key="1">
    <source>
        <dbReference type="ARBA" id="ARBA00023125"/>
    </source>
</evidence>
<dbReference type="Gene3D" id="1.10.443.10">
    <property type="entry name" value="Intergrase catalytic core"/>
    <property type="match status" value="1"/>
</dbReference>
<dbReference type="SUPFAM" id="SSF56349">
    <property type="entry name" value="DNA breaking-rejoining enzymes"/>
    <property type="match status" value="1"/>
</dbReference>
<gene>
    <name evidence="4" type="ORF">LCGC14_0951560</name>
</gene>
<name>A0A0F9P382_9ZZZZ</name>
<protein>
    <recommendedName>
        <fullName evidence="3">Tyr recombinase domain-containing protein</fullName>
    </recommendedName>
</protein>
<dbReference type="InterPro" id="IPR013762">
    <property type="entry name" value="Integrase-like_cat_sf"/>
</dbReference>
<dbReference type="CDD" id="cd00397">
    <property type="entry name" value="DNA_BRE_C"/>
    <property type="match status" value="1"/>
</dbReference>
<dbReference type="InterPro" id="IPR002104">
    <property type="entry name" value="Integrase_catalytic"/>
</dbReference>
<dbReference type="PANTHER" id="PTHR30349">
    <property type="entry name" value="PHAGE INTEGRASE-RELATED"/>
    <property type="match status" value="1"/>
</dbReference>
<keyword evidence="1" id="KW-0238">DNA-binding</keyword>
<evidence type="ECO:0000259" key="3">
    <source>
        <dbReference type="PROSITE" id="PS51898"/>
    </source>
</evidence>